<accession>A0A2P2NFL4</accession>
<dbReference type="EMBL" id="GGEC01060792">
    <property type="protein sequence ID" value="MBX41276.1"/>
    <property type="molecule type" value="Transcribed_RNA"/>
</dbReference>
<organism evidence="1">
    <name type="scientific">Rhizophora mucronata</name>
    <name type="common">Asiatic mangrove</name>
    <dbReference type="NCBI Taxonomy" id="61149"/>
    <lineage>
        <taxon>Eukaryota</taxon>
        <taxon>Viridiplantae</taxon>
        <taxon>Streptophyta</taxon>
        <taxon>Embryophyta</taxon>
        <taxon>Tracheophyta</taxon>
        <taxon>Spermatophyta</taxon>
        <taxon>Magnoliopsida</taxon>
        <taxon>eudicotyledons</taxon>
        <taxon>Gunneridae</taxon>
        <taxon>Pentapetalae</taxon>
        <taxon>rosids</taxon>
        <taxon>fabids</taxon>
        <taxon>Malpighiales</taxon>
        <taxon>Rhizophoraceae</taxon>
        <taxon>Rhizophora</taxon>
    </lineage>
</organism>
<reference evidence="1" key="1">
    <citation type="submission" date="2018-02" db="EMBL/GenBank/DDBJ databases">
        <title>Rhizophora mucronata_Transcriptome.</title>
        <authorList>
            <person name="Meera S.P."/>
            <person name="Sreeshan A."/>
            <person name="Augustine A."/>
        </authorList>
    </citation>
    <scope>NUCLEOTIDE SEQUENCE</scope>
    <source>
        <tissue evidence="1">Leaf</tissue>
    </source>
</reference>
<sequence>MGYSSDGSGSCLWGKTSFQILSLNSANFVLD</sequence>
<dbReference type="AlphaFoldDB" id="A0A2P2NFL4"/>
<name>A0A2P2NFL4_RHIMU</name>
<proteinExistence type="predicted"/>
<evidence type="ECO:0000313" key="1">
    <source>
        <dbReference type="EMBL" id="MBX41276.1"/>
    </source>
</evidence>
<protein>
    <submittedName>
        <fullName evidence="1">Uncharacterized protein</fullName>
    </submittedName>
</protein>